<dbReference type="AlphaFoldDB" id="A0A0A2TJB0"/>
<evidence type="ECO:0000313" key="4">
    <source>
        <dbReference type="Proteomes" id="UP000030147"/>
    </source>
</evidence>
<name>A0A0A2TJB0_9BACI</name>
<dbReference type="InterPro" id="IPR034139">
    <property type="entry name" value="TOPRIM_OLD"/>
</dbReference>
<feature type="domain" description="OLD protein-like TOPRIM" evidence="2">
    <location>
        <begin position="379"/>
        <end position="449"/>
    </location>
</feature>
<reference evidence="3 4" key="1">
    <citation type="journal article" date="2015" name="Stand. Genomic Sci.">
        <title>High quality draft genome sequence of the moderately halophilic bacterium Pontibacillus yanchengensis Y32(T) and comparison among Pontibacillus genomes.</title>
        <authorList>
            <person name="Huang J."/>
            <person name="Qiao Z.X."/>
            <person name="Tang J.W."/>
            <person name="Wang G."/>
        </authorList>
    </citation>
    <scope>NUCLEOTIDE SEQUENCE [LARGE SCALE GENOMIC DNA]</scope>
    <source>
        <strain evidence="3 4">Y32</strain>
    </source>
</reference>
<dbReference type="RefSeq" id="WP_036815501.1">
    <property type="nucleotide sequence ID" value="NZ_AVBF01000002.1"/>
</dbReference>
<dbReference type="PANTHER" id="PTHR43581:SF4">
    <property type="entry name" value="ATP_GTP PHOSPHATASE"/>
    <property type="match status" value="1"/>
</dbReference>
<proteinExistence type="predicted"/>
<organism evidence="3 4">
    <name type="scientific">Pontibacillus yanchengensis Y32</name>
    <dbReference type="NCBI Taxonomy" id="1385514"/>
    <lineage>
        <taxon>Bacteria</taxon>
        <taxon>Bacillati</taxon>
        <taxon>Bacillota</taxon>
        <taxon>Bacilli</taxon>
        <taxon>Bacillales</taxon>
        <taxon>Bacillaceae</taxon>
        <taxon>Pontibacillus</taxon>
    </lineage>
</organism>
<dbReference type="Proteomes" id="UP000030147">
    <property type="component" value="Unassembled WGS sequence"/>
</dbReference>
<dbReference type="EMBL" id="AVBF01000002">
    <property type="protein sequence ID" value="KGP74523.1"/>
    <property type="molecule type" value="Genomic_DNA"/>
</dbReference>
<dbReference type="OrthoDB" id="308933at2"/>
<evidence type="ECO:0000259" key="2">
    <source>
        <dbReference type="Pfam" id="PF20469"/>
    </source>
</evidence>
<feature type="domain" description="Endonuclease GajA/Old nuclease/RecF-like AAA" evidence="1">
    <location>
        <begin position="1"/>
        <end position="330"/>
    </location>
</feature>
<protein>
    <submittedName>
        <fullName evidence="3">Uncharacterized protein</fullName>
    </submittedName>
</protein>
<dbReference type="SUPFAM" id="SSF52540">
    <property type="entry name" value="P-loop containing nucleoside triphosphate hydrolases"/>
    <property type="match status" value="1"/>
</dbReference>
<dbReference type="STRING" id="1385514.N782_12725"/>
<evidence type="ECO:0000313" key="3">
    <source>
        <dbReference type="EMBL" id="KGP74523.1"/>
    </source>
</evidence>
<dbReference type="eggNOG" id="COG3593">
    <property type="taxonomic scope" value="Bacteria"/>
</dbReference>
<keyword evidence="4" id="KW-1185">Reference proteome</keyword>
<dbReference type="PANTHER" id="PTHR43581">
    <property type="entry name" value="ATP/GTP PHOSPHATASE"/>
    <property type="match status" value="1"/>
</dbReference>
<evidence type="ECO:0000259" key="1">
    <source>
        <dbReference type="Pfam" id="PF13175"/>
    </source>
</evidence>
<gene>
    <name evidence="3" type="ORF">N782_12725</name>
</gene>
<dbReference type="Pfam" id="PF20469">
    <property type="entry name" value="OLD-like_TOPRIM"/>
    <property type="match status" value="1"/>
</dbReference>
<dbReference type="InterPro" id="IPR027417">
    <property type="entry name" value="P-loop_NTPase"/>
</dbReference>
<dbReference type="InterPro" id="IPR041685">
    <property type="entry name" value="AAA_GajA/Old/RecF-like"/>
</dbReference>
<sequence length="614" mass="70488">MRLKTVTINNYRTFEDATFEFSNYGVVIGANNSGKTSVFSLLDKILNPFKSLYYSEFEVSDFRVLDEPLVVNMTFDFLSEVQMSEFKFHLNRVEMEDFQSEEEKLQIYLKYECIYESSTESFSKKLYIISGDEQFNMSEKQRKLFPFIYRGAQRDNRTELRMGRNTFLSRLLDTVEIDGNAKESIQELMGQASDILSEQLKNISNLIEQNSKHVIDYPIKPSEDEEKQNIRFNLLNLESEKLLNNLEIYILEAFKSDFESLTKQGLGYQNAIVLAIFKSFATSAIKGDLILALEEPELFLPPHAQRALARDFKELSSENQILIATHSPSFMLSTNPKDIVILRRLNSGMTSVSQFNKNASKKDIEWFSKRINAINGEAFFSNVVLLVEGETEEGAINELSYKLDAKNSEYSFDKYGITIINCGGKSKIKDFNRLVKYFSLPTVALIDFDPDGTDPNLDRDEGEVNYLSSVVDNLKQLPRDPEWGDFEGVLSKEAPINNLLQIIEDLEMKKVFCGQLIKISKELEIEQDIDFIKDVSANEEDIQLDDLIRIKEHIKSIDHKYIKDWYRAGIRDTLKRQKSVITGDIIAANLSGNEIPNDFAGVIMSCVELSRDRF</sequence>
<accession>A0A0A2TJB0</accession>
<dbReference type="CDD" id="cd01026">
    <property type="entry name" value="TOPRIM_OLD"/>
    <property type="match status" value="1"/>
</dbReference>
<dbReference type="Pfam" id="PF13175">
    <property type="entry name" value="AAA_15"/>
    <property type="match status" value="1"/>
</dbReference>
<dbReference type="Gene3D" id="3.40.50.300">
    <property type="entry name" value="P-loop containing nucleotide triphosphate hydrolases"/>
    <property type="match status" value="1"/>
</dbReference>
<dbReference type="InterPro" id="IPR051396">
    <property type="entry name" value="Bact_Antivir_Def_Nuclease"/>
</dbReference>
<comment type="caution">
    <text evidence="3">The sequence shown here is derived from an EMBL/GenBank/DDBJ whole genome shotgun (WGS) entry which is preliminary data.</text>
</comment>